<dbReference type="SUPFAM" id="SSF51445">
    <property type="entry name" value="(Trans)glycosidases"/>
    <property type="match status" value="1"/>
</dbReference>
<keyword evidence="2 6" id="KW-0378">Hydrolase</keyword>
<dbReference type="InterPro" id="IPR018087">
    <property type="entry name" value="Glyco_hydro_5_CS"/>
</dbReference>
<dbReference type="Proteomes" id="UP001302812">
    <property type="component" value="Unassembled WGS sequence"/>
</dbReference>
<dbReference type="Gene3D" id="3.20.20.80">
    <property type="entry name" value="Glycosidases"/>
    <property type="match status" value="1"/>
</dbReference>
<accession>A0AAN6T8U1</accession>
<dbReference type="InterPro" id="IPR031728">
    <property type="entry name" value="GlcAase_C"/>
</dbReference>
<dbReference type="GeneID" id="89940058"/>
<comment type="similarity">
    <text evidence="1">Belongs to the glycosyl hydrolase 5 (cellulase A) family.</text>
</comment>
<dbReference type="EMBL" id="MU853358">
    <property type="protein sequence ID" value="KAK4109048.1"/>
    <property type="molecule type" value="Genomic_DNA"/>
</dbReference>
<proteinExistence type="inferred from homology"/>
<name>A0AAN6T8U1_9PEZI</name>
<gene>
    <name evidence="6" type="ORF">N656DRAFT_783336</name>
</gene>
<reference evidence="6" key="2">
    <citation type="submission" date="2023-05" db="EMBL/GenBank/DDBJ databases">
        <authorList>
            <consortium name="Lawrence Berkeley National Laboratory"/>
            <person name="Steindorff A."/>
            <person name="Hensen N."/>
            <person name="Bonometti L."/>
            <person name="Westerberg I."/>
            <person name="Brannstrom I.O."/>
            <person name="Guillou S."/>
            <person name="Cros-Aarteil S."/>
            <person name="Calhoun S."/>
            <person name="Haridas S."/>
            <person name="Kuo A."/>
            <person name="Mondo S."/>
            <person name="Pangilinan J."/>
            <person name="Riley R."/>
            <person name="Labutti K."/>
            <person name="Andreopoulos B."/>
            <person name="Lipzen A."/>
            <person name="Chen C."/>
            <person name="Yanf M."/>
            <person name="Daum C."/>
            <person name="Ng V."/>
            <person name="Clum A."/>
            <person name="Ohm R."/>
            <person name="Martin F."/>
            <person name="Silar P."/>
            <person name="Natvig D."/>
            <person name="Lalanne C."/>
            <person name="Gautier V."/>
            <person name="Ament-Velasquez S.L."/>
            <person name="Kruys A."/>
            <person name="Hutchinson M.I."/>
            <person name="Powell A.J."/>
            <person name="Barry K."/>
            <person name="Miller A.N."/>
            <person name="Grigoriev I.V."/>
            <person name="Debuchy R."/>
            <person name="Gladieux P."/>
            <person name="Thoren M.H."/>
            <person name="Johannesson H."/>
        </authorList>
    </citation>
    <scope>NUCLEOTIDE SEQUENCE</scope>
    <source>
        <strain evidence="6">CBS 508.74</strain>
    </source>
</reference>
<keyword evidence="3" id="KW-0326">Glycosidase</keyword>
<dbReference type="Pfam" id="PF16862">
    <property type="entry name" value="Glyco_hydro_79C"/>
    <property type="match status" value="1"/>
</dbReference>
<evidence type="ECO:0000313" key="7">
    <source>
        <dbReference type="Proteomes" id="UP001302812"/>
    </source>
</evidence>
<dbReference type="InterPro" id="IPR052974">
    <property type="entry name" value="GH79_Enzymes"/>
</dbReference>
<evidence type="ECO:0000256" key="3">
    <source>
        <dbReference type="ARBA" id="ARBA00023295"/>
    </source>
</evidence>
<dbReference type="GO" id="GO:0004553">
    <property type="term" value="F:hydrolase activity, hydrolyzing O-glycosyl compounds"/>
    <property type="evidence" value="ECO:0007669"/>
    <property type="project" value="InterPro"/>
</dbReference>
<keyword evidence="4" id="KW-0732">Signal</keyword>
<feature type="chain" id="PRO_5043037379" evidence="4">
    <location>
        <begin position="21"/>
        <end position="540"/>
    </location>
</feature>
<dbReference type="RefSeq" id="XP_064666618.1">
    <property type="nucleotide sequence ID" value="XM_064815933.1"/>
</dbReference>
<organism evidence="6 7">
    <name type="scientific">Canariomyces notabilis</name>
    <dbReference type="NCBI Taxonomy" id="2074819"/>
    <lineage>
        <taxon>Eukaryota</taxon>
        <taxon>Fungi</taxon>
        <taxon>Dikarya</taxon>
        <taxon>Ascomycota</taxon>
        <taxon>Pezizomycotina</taxon>
        <taxon>Sordariomycetes</taxon>
        <taxon>Sordariomycetidae</taxon>
        <taxon>Sordariales</taxon>
        <taxon>Chaetomiaceae</taxon>
        <taxon>Canariomyces</taxon>
    </lineage>
</organism>
<evidence type="ECO:0000256" key="2">
    <source>
        <dbReference type="ARBA" id="ARBA00022801"/>
    </source>
</evidence>
<sequence length="540" mass="59021">MNYLALAVSAMFAAIPGVAASCSPHYYSLSRTPSSPISQPHVPQFVSYSFEPAFWVEFFGEPDSPRNLTFTLLSHLYQRGARPIIRAGGITMDSMVFDANQKESVVRTENEKGGIYRTTIGPAFYDAWNNFPRGTTFVSTLNFGNNSVDIARGLANASYTYQRDKIVYYELGNEPTNYPTSRWNRSTQAYVAQWQDFTRQIDLATNGTSHGKWWASSATTDVTGLHVRPSDLIPAGINSTGQVGQYSIHSYAFATCDPARERRATISNLLNHTDLARYADDEIYPSAKAAMDSGAEWVIGEFNSIACSGKPNVSDTFAQALWTADVELLYAVRNATSVHLHQGATLVFQSDQQLNTPGDDGTPGFSSYSLLYPIDSSKRGPARVLPVFVSQLLVTEALLEGGSERKRIAALPTPQGLAQSEFSAYAIFGEGEELEKLVILNMKPFYAGHASPPGVVYLDIGKHDGAAVKRMTAPSVDEKDAAKVTWAGQSFRDGFAAGELQVEELGRNEKVWIRDSEAVLVTFNRAGLHSLNGMQGAKGH</sequence>
<keyword evidence="7" id="KW-1185">Reference proteome</keyword>
<feature type="domain" description="Beta-glucuronidase C-terminal" evidence="5">
    <location>
        <begin position="424"/>
        <end position="520"/>
    </location>
</feature>
<dbReference type="GO" id="GO:0005975">
    <property type="term" value="P:carbohydrate metabolic process"/>
    <property type="evidence" value="ECO:0007669"/>
    <property type="project" value="InterPro"/>
</dbReference>
<evidence type="ECO:0000256" key="4">
    <source>
        <dbReference type="SAM" id="SignalP"/>
    </source>
</evidence>
<reference evidence="6" key="1">
    <citation type="journal article" date="2023" name="Mol. Phylogenet. Evol.">
        <title>Genome-scale phylogeny and comparative genomics of the fungal order Sordariales.</title>
        <authorList>
            <person name="Hensen N."/>
            <person name="Bonometti L."/>
            <person name="Westerberg I."/>
            <person name="Brannstrom I.O."/>
            <person name="Guillou S."/>
            <person name="Cros-Aarteil S."/>
            <person name="Calhoun S."/>
            <person name="Haridas S."/>
            <person name="Kuo A."/>
            <person name="Mondo S."/>
            <person name="Pangilinan J."/>
            <person name="Riley R."/>
            <person name="LaButti K."/>
            <person name="Andreopoulos B."/>
            <person name="Lipzen A."/>
            <person name="Chen C."/>
            <person name="Yan M."/>
            <person name="Daum C."/>
            <person name="Ng V."/>
            <person name="Clum A."/>
            <person name="Steindorff A."/>
            <person name="Ohm R.A."/>
            <person name="Martin F."/>
            <person name="Silar P."/>
            <person name="Natvig D.O."/>
            <person name="Lalanne C."/>
            <person name="Gautier V."/>
            <person name="Ament-Velasquez S.L."/>
            <person name="Kruys A."/>
            <person name="Hutchinson M.I."/>
            <person name="Powell A.J."/>
            <person name="Barry K."/>
            <person name="Miller A.N."/>
            <person name="Grigoriev I.V."/>
            <person name="Debuchy R."/>
            <person name="Gladieux P."/>
            <person name="Hiltunen Thoren M."/>
            <person name="Johannesson H."/>
        </authorList>
    </citation>
    <scope>NUCLEOTIDE SEQUENCE</scope>
    <source>
        <strain evidence="6">CBS 508.74</strain>
    </source>
</reference>
<dbReference type="PROSITE" id="PS00659">
    <property type="entry name" value="GLYCOSYL_HYDROL_F5"/>
    <property type="match status" value="1"/>
</dbReference>
<dbReference type="PANTHER" id="PTHR36183:SF2">
    <property type="entry name" value="BETA-GLUCURONIDASE C-TERMINAL DOMAIN-CONTAINING PROTEIN"/>
    <property type="match status" value="1"/>
</dbReference>
<evidence type="ECO:0000313" key="6">
    <source>
        <dbReference type="EMBL" id="KAK4109048.1"/>
    </source>
</evidence>
<feature type="signal peptide" evidence="4">
    <location>
        <begin position="1"/>
        <end position="20"/>
    </location>
</feature>
<comment type="caution">
    <text evidence="6">The sequence shown here is derived from an EMBL/GenBank/DDBJ whole genome shotgun (WGS) entry which is preliminary data.</text>
</comment>
<evidence type="ECO:0000259" key="5">
    <source>
        <dbReference type="Pfam" id="PF16862"/>
    </source>
</evidence>
<protein>
    <submittedName>
        <fullName evidence="6">Glycoside hydrolase family 79 protein</fullName>
    </submittedName>
</protein>
<dbReference type="PANTHER" id="PTHR36183">
    <property type="entry name" value="BETA-GLUCURONIDASE"/>
    <property type="match status" value="1"/>
</dbReference>
<dbReference type="InterPro" id="IPR017853">
    <property type="entry name" value="GH"/>
</dbReference>
<dbReference type="AlphaFoldDB" id="A0AAN6T8U1"/>
<evidence type="ECO:0000256" key="1">
    <source>
        <dbReference type="ARBA" id="ARBA00005641"/>
    </source>
</evidence>